<dbReference type="EMBL" id="OW152822">
    <property type="protein sequence ID" value="CAH2037983.1"/>
    <property type="molecule type" value="Genomic_DNA"/>
</dbReference>
<proteinExistence type="predicted"/>
<evidence type="ECO:0000256" key="1">
    <source>
        <dbReference type="SAM" id="Coils"/>
    </source>
</evidence>
<name>A0ABN8HNL7_9NEOP</name>
<accession>A0ABN8HNL7</accession>
<reference evidence="2" key="1">
    <citation type="submission" date="2022-03" db="EMBL/GenBank/DDBJ databases">
        <authorList>
            <person name="Martin H S."/>
        </authorList>
    </citation>
    <scope>NUCLEOTIDE SEQUENCE</scope>
</reference>
<feature type="coiled-coil region" evidence="1">
    <location>
        <begin position="63"/>
        <end position="90"/>
    </location>
</feature>
<feature type="non-terminal residue" evidence="2">
    <location>
        <position position="193"/>
    </location>
</feature>
<evidence type="ECO:0000313" key="2">
    <source>
        <dbReference type="EMBL" id="CAH2037983.1"/>
    </source>
</evidence>
<keyword evidence="1" id="KW-0175">Coiled coil</keyword>
<dbReference type="Proteomes" id="UP000837857">
    <property type="component" value="Chromosome 10"/>
</dbReference>
<protein>
    <submittedName>
        <fullName evidence="2">Uncharacterized protein</fullName>
    </submittedName>
</protein>
<evidence type="ECO:0000313" key="3">
    <source>
        <dbReference type="Proteomes" id="UP000837857"/>
    </source>
</evidence>
<gene>
    <name evidence="2" type="ORF">IPOD504_LOCUS1404</name>
</gene>
<organism evidence="2 3">
    <name type="scientific">Iphiclides podalirius</name>
    <name type="common">scarce swallowtail</name>
    <dbReference type="NCBI Taxonomy" id="110791"/>
    <lineage>
        <taxon>Eukaryota</taxon>
        <taxon>Metazoa</taxon>
        <taxon>Ecdysozoa</taxon>
        <taxon>Arthropoda</taxon>
        <taxon>Hexapoda</taxon>
        <taxon>Insecta</taxon>
        <taxon>Pterygota</taxon>
        <taxon>Neoptera</taxon>
        <taxon>Endopterygota</taxon>
        <taxon>Lepidoptera</taxon>
        <taxon>Glossata</taxon>
        <taxon>Ditrysia</taxon>
        <taxon>Papilionoidea</taxon>
        <taxon>Papilionidae</taxon>
        <taxon>Papilioninae</taxon>
        <taxon>Iphiclides</taxon>
    </lineage>
</organism>
<keyword evidence="3" id="KW-1185">Reference proteome</keyword>
<sequence>MAILCTVGQRSPRYSSPEATAASLHRKIRETISFIEKSQKDQVDLGKRIDKLRCQVQLERINRDALLAQIDASKKELEELKRQSDEGISNVWNLRSSVCNAIQSVSDEYDIWPLLMKPIPVEPLPQIKHMGVKDPVLQDDDRLREALKRRENAILERDRLLKEPDTSEEFIRIKNAVKYSVEKVAKFHNDNTV</sequence>